<protein>
    <recommendedName>
        <fullName evidence="3">Pentatricopeptide repeat-containing protein</fullName>
    </recommendedName>
</protein>
<evidence type="ECO:0000256" key="1">
    <source>
        <dbReference type="ARBA" id="ARBA00022737"/>
    </source>
</evidence>
<dbReference type="PANTHER" id="PTHR47926:SF347">
    <property type="entry name" value="PENTATRICOPEPTIDE REPEAT-CONTAINING PROTEIN"/>
    <property type="match status" value="1"/>
</dbReference>
<dbReference type="FunFam" id="1.25.40.10:FF:000285">
    <property type="entry name" value="Pentatricopeptide repeat-containing protein, chloroplastic"/>
    <property type="match status" value="1"/>
</dbReference>
<accession>A0A9I9E4J7</accession>
<proteinExistence type="predicted"/>
<dbReference type="InterPro" id="IPR002885">
    <property type="entry name" value="PPR_rpt"/>
</dbReference>
<dbReference type="Gene3D" id="1.25.40.10">
    <property type="entry name" value="Tetratricopeptide repeat domain"/>
    <property type="match status" value="2"/>
</dbReference>
<dbReference type="GO" id="GO:0003723">
    <property type="term" value="F:RNA binding"/>
    <property type="evidence" value="ECO:0007669"/>
    <property type="project" value="InterPro"/>
</dbReference>
<dbReference type="NCBIfam" id="TIGR00756">
    <property type="entry name" value="PPR"/>
    <property type="match status" value="1"/>
</dbReference>
<dbReference type="EnsemblPlants" id="MELO3C028648.2.1">
    <property type="protein sequence ID" value="MELO3C028648.2.1"/>
    <property type="gene ID" value="MELO3C028648.2"/>
</dbReference>
<organism evidence="2">
    <name type="scientific">Cucumis melo</name>
    <name type="common">Muskmelon</name>
    <dbReference type="NCBI Taxonomy" id="3656"/>
    <lineage>
        <taxon>Eukaryota</taxon>
        <taxon>Viridiplantae</taxon>
        <taxon>Streptophyta</taxon>
        <taxon>Embryophyta</taxon>
        <taxon>Tracheophyta</taxon>
        <taxon>Spermatophyta</taxon>
        <taxon>Magnoliopsida</taxon>
        <taxon>eudicotyledons</taxon>
        <taxon>Gunneridae</taxon>
        <taxon>Pentapetalae</taxon>
        <taxon>rosids</taxon>
        <taxon>fabids</taxon>
        <taxon>Cucurbitales</taxon>
        <taxon>Cucurbitaceae</taxon>
        <taxon>Benincaseae</taxon>
        <taxon>Cucumis</taxon>
    </lineage>
</organism>
<keyword evidence="1" id="KW-0677">Repeat</keyword>
<sequence length="387" mass="43983">MVSLDYDNGSSHDCHCQSYSWTIHTSESKHLQEISSYNHYKQSNPNSPLTVPLTHQHKIFRKRPETACLYAHACGDLGLCEMEMEIHCQVEVCVWDSDNVNNSLVAKKMFDKMPVSDLTSWNTMISGYVRNNNAMEALTIMYLTGKSELKADGTTLLALLTSLAAIKQGKEIHCYAVRNNYCTLNDFLMNSLIDMYSNCSSVAAARQLFEELKTKDTVSWNSIISCYQHSGDAFESLRLFYQTLIEDTAASDEITIVSVLGACEKITALQFGKTNPSRVSSYVYLSNIYAATKQWTGVEKDISWRLKEKGYKPDTSPVLYDVDEEQKEKMLWIIEFVTKSKRGKVMHSSAISQSHSWLTPISKRNDLADMLRWIVDVDSTVMWNLKI</sequence>
<dbReference type="InterPro" id="IPR011990">
    <property type="entry name" value="TPR-like_helical_dom_sf"/>
</dbReference>
<evidence type="ECO:0008006" key="3">
    <source>
        <dbReference type="Google" id="ProtNLM"/>
    </source>
</evidence>
<dbReference type="Gramene" id="MELO3C028648.2.1">
    <property type="protein sequence ID" value="MELO3C028648.2.1"/>
    <property type="gene ID" value="MELO3C028648.2"/>
</dbReference>
<dbReference type="InterPro" id="IPR046960">
    <property type="entry name" value="PPR_At4g14850-like_plant"/>
</dbReference>
<name>A0A9I9E4J7_CUCME</name>
<dbReference type="Pfam" id="PF01535">
    <property type="entry name" value="PPR"/>
    <property type="match status" value="3"/>
</dbReference>
<dbReference type="PANTHER" id="PTHR47926">
    <property type="entry name" value="PENTATRICOPEPTIDE REPEAT-CONTAINING PROTEIN"/>
    <property type="match status" value="1"/>
</dbReference>
<dbReference type="GO" id="GO:0009451">
    <property type="term" value="P:RNA modification"/>
    <property type="evidence" value="ECO:0007669"/>
    <property type="project" value="InterPro"/>
</dbReference>
<reference evidence="2" key="1">
    <citation type="submission" date="2023-03" db="UniProtKB">
        <authorList>
            <consortium name="EnsemblPlants"/>
        </authorList>
    </citation>
    <scope>IDENTIFICATION</scope>
</reference>
<evidence type="ECO:0000313" key="2">
    <source>
        <dbReference type="EnsemblPlants" id="MELO3C028648.2.1"/>
    </source>
</evidence>
<dbReference type="AlphaFoldDB" id="A0A9I9E4J7"/>